<name>A0A9P8ULP5_9PEZI</name>
<organism evidence="3 4">
    <name type="scientific">Truncatella angustata</name>
    <dbReference type="NCBI Taxonomy" id="152316"/>
    <lineage>
        <taxon>Eukaryota</taxon>
        <taxon>Fungi</taxon>
        <taxon>Dikarya</taxon>
        <taxon>Ascomycota</taxon>
        <taxon>Pezizomycotina</taxon>
        <taxon>Sordariomycetes</taxon>
        <taxon>Xylariomycetidae</taxon>
        <taxon>Amphisphaeriales</taxon>
        <taxon>Sporocadaceae</taxon>
        <taxon>Truncatella</taxon>
    </lineage>
</organism>
<proteinExistence type="predicted"/>
<evidence type="ECO:0000313" key="4">
    <source>
        <dbReference type="Proteomes" id="UP000758603"/>
    </source>
</evidence>
<dbReference type="GeneID" id="70128958"/>
<feature type="chain" id="PRO_5040202255" evidence="2">
    <location>
        <begin position="22"/>
        <end position="207"/>
    </location>
</feature>
<evidence type="ECO:0000256" key="2">
    <source>
        <dbReference type="SAM" id="SignalP"/>
    </source>
</evidence>
<feature type="region of interest" description="Disordered" evidence="1">
    <location>
        <begin position="105"/>
        <end position="129"/>
    </location>
</feature>
<dbReference type="EMBL" id="JAGPXC010000004">
    <property type="protein sequence ID" value="KAH6654494.1"/>
    <property type="molecule type" value="Genomic_DNA"/>
</dbReference>
<gene>
    <name evidence="3" type="ORF">BKA67DRAFT_535817</name>
</gene>
<feature type="region of interest" description="Disordered" evidence="1">
    <location>
        <begin position="148"/>
        <end position="167"/>
    </location>
</feature>
<reference evidence="3" key="1">
    <citation type="journal article" date="2021" name="Nat. Commun.">
        <title>Genetic determinants of endophytism in the Arabidopsis root mycobiome.</title>
        <authorList>
            <person name="Mesny F."/>
            <person name="Miyauchi S."/>
            <person name="Thiergart T."/>
            <person name="Pickel B."/>
            <person name="Atanasova L."/>
            <person name="Karlsson M."/>
            <person name="Huettel B."/>
            <person name="Barry K.W."/>
            <person name="Haridas S."/>
            <person name="Chen C."/>
            <person name="Bauer D."/>
            <person name="Andreopoulos W."/>
            <person name="Pangilinan J."/>
            <person name="LaButti K."/>
            <person name="Riley R."/>
            <person name="Lipzen A."/>
            <person name="Clum A."/>
            <person name="Drula E."/>
            <person name="Henrissat B."/>
            <person name="Kohler A."/>
            <person name="Grigoriev I.V."/>
            <person name="Martin F.M."/>
            <person name="Hacquard S."/>
        </authorList>
    </citation>
    <scope>NUCLEOTIDE SEQUENCE</scope>
    <source>
        <strain evidence="3">MPI-SDFR-AT-0073</strain>
    </source>
</reference>
<keyword evidence="2" id="KW-0732">Signal</keyword>
<dbReference type="OrthoDB" id="4768945at2759"/>
<feature type="compositionally biased region" description="Polar residues" evidence="1">
    <location>
        <begin position="149"/>
        <end position="158"/>
    </location>
</feature>
<feature type="region of interest" description="Disordered" evidence="1">
    <location>
        <begin position="179"/>
        <end position="207"/>
    </location>
</feature>
<feature type="compositionally biased region" description="Basic residues" evidence="1">
    <location>
        <begin position="105"/>
        <end position="116"/>
    </location>
</feature>
<dbReference type="AlphaFoldDB" id="A0A9P8ULP5"/>
<accession>A0A9P8ULP5</accession>
<comment type="caution">
    <text evidence="3">The sequence shown here is derived from an EMBL/GenBank/DDBJ whole genome shotgun (WGS) entry which is preliminary data.</text>
</comment>
<keyword evidence="4" id="KW-1185">Reference proteome</keyword>
<feature type="compositionally biased region" description="Polar residues" evidence="1">
    <location>
        <begin position="180"/>
        <end position="194"/>
    </location>
</feature>
<protein>
    <submittedName>
        <fullName evidence="3">Uncharacterized protein</fullName>
    </submittedName>
</protein>
<dbReference type="RefSeq" id="XP_045958764.1">
    <property type="nucleotide sequence ID" value="XM_046100066.1"/>
</dbReference>
<dbReference type="Proteomes" id="UP000758603">
    <property type="component" value="Unassembled WGS sequence"/>
</dbReference>
<evidence type="ECO:0000256" key="1">
    <source>
        <dbReference type="SAM" id="MobiDB-lite"/>
    </source>
</evidence>
<feature type="signal peptide" evidence="2">
    <location>
        <begin position="1"/>
        <end position="21"/>
    </location>
</feature>
<evidence type="ECO:0000313" key="3">
    <source>
        <dbReference type="EMBL" id="KAH6654494.1"/>
    </source>
</evidence>
<sequence>MKFFQFITRIFLSSIVPSSNSSDCSEREFGHYNPKVDEKKAIESNGYEPGLRTKKAVEAVKGRPLKPGFYFVRKKGSRTVWVEKRDGNGRTTFSTQPGAEIIKHSKKRKHHKHHRSSDRTPTNYLYGHPSEVHTKSLRMAAEYIPYQRSEATTRSQSIAPGYDPDQLFRSASAPSEFLVATSSSAHSDQMTSISRRWRNGHPPGRDY</sequence>